<dbReference type="GO" id="GO:0035673">
    <property type="term" value="F:oligopeptide transmembrane transporter activity"/>
    <property type="evidence" value="ECO:0007669"/>
    <property type="project" value="InterPro"/>
</dbReference>
<evidence type="ECO:0000256" key="5">
    <source>
        <dbReference type="ARBA" id="ARBA00022856"/>
    </source>
</evidence>
<dbReference type="NCBIfam" id="TIGR00727">
    <property type="entry name" value="ISP4_OPT"/>
    <property type="match status" value="1"/>
</dbReference>
<dbReference type="PANTHER" id="PTHR22601">
    <property type="entry name" value="ISP4 LIKE PROTEIN"/>
    <property type="match status" value="1"/>
</dbReference>
<keyword evidence="8 9" id="KW-0472">Membrane</keyword>
<dbReference type="AlphaFoldDB" id="A0AAV1BVX8"/>
<comment type="caution">
    <text evidence="10">The sequence shown here is derived from an EMBL/GenBank/DDBJ whole genome shotgun (WGS) entry which is preliminary data.</text>
</comment>
<feature type="transmembrane region" description="Helical" evidence="9">
    <location>
        <begin position="525"/>
        <end position="547"/>
    </location>
</feature>
<dbReference type="InterPro" id="IPR004813">
    <property type="entry name" value="OPT"/>
</dbReference>
<proteinExistence type="inferred from homology"/>
<evidence type="ECO:0000256" key="8">
    <source>
        <dbReference type="ARBA" id="ARBA00023136"/>
    </source>
</evidence>
<feature type="transmembrane region" description="Helical" evidence="9">
    <location>
        <begin position="412"/>
        <end position="434"/>
    </location>
</feature>
<feature type="transmembrane region" description="Helical" evidence="9">
    <location>
        <begin position="598"/>
        <end position="616"/>
    </location>
</feature>
<keyword evidence="5" id="KW-0571">Peptide transport</keyword>
<evidence type="ECO:0000256" key="1">
    <source>
        <dbReference type="ARBA" id="ARBA00004141"/>
    </source>
</evidence>
<evidence type="ECO:0000256" key="2">
    <source>
        <dbReference type="ARBA" id="ARBA00005484"/>
    </source>
</evidence>
<evidence type="ECO:0000313" key="10">
    <source>
        <dbReference type="EMBL" id="CAI9086948.1"/>
    </source>
</evidence>
<evidence type="ECO:0000256" key="7">
    <source>
        <dbReference type="ARBA" id="ARBA00022989"/>
    </source>
</evidence>
<evidence type="ECO:0000256" key="6">
    <source>
        <dbReference type="ARBA" id="ARBA00022927"/>
    </source>
</evidence>
<feature type="transmembrane region" description="Helical" evidence="9">
    <location>
        <begin position="146"/>
        <end position="165"/>
    </location>
</feature>
<comment type="subcellular location">
    <subcellularLocation>
        <location evidence="1">Membrane</location>
        <topology evidence="1">Multi-pass membrane protein</topology>
    </subcellularLocation>
</comment>
<dbReference type="GO" id="GO:0015031">
    <property type="term" value="P:protein transport"/>
    <property type="evidence" value="ECO:0007669"/>
    <property type="project" value="UniProtKB-KW"/>
</dbReference>
<keyword evidence="4 9" id="KW-0812">Transmembrane</keyword>
<dbReference type="EMBL" id="CATKSE010000001">
    <property type="protein sequence ID" value="CAI9086948.1"/>
    <property type="molecule type" value="Genomic_DNA"/>
</dbReference>
<dbReference type="Pfam" id="PF03169">
    <property type="entry name" value="OPT"/>
    <property type="match status" value="1"/>
</dbReference>
<accession>A0AAV1BVX8</accession>
<gene>
    <name evidence="10" type="ORF">OLC1_LOCUS24908</name>
</gene>
<name>A0AAV1BVX8_OLDCO</name>
<keyword evidence="11" id="KW-1185">Reference proteome</keyword>
<evidence type="ECO:0000256" key="9">
    <source>
        <dbReference type="SAM" id="Phobius"/>
    </source>
</evidence>
<feature type="transmembrane region" description="Helical" evidence="9">
    <location>
        <begin position="281"/>
        <end position="305"/>
    </location>
</feature>
<comment type="similarity">
    <text evidence="2">Belongs to the oligopeptide OPT transporter (TC 2.A.67.1) family.</text>
</comment>
<dbReference type="GO" id="GO:0016020">
    <property type="term" value="C:membrane"/>
    <property type="evidence" value="ECO:0007669"/>
    <property type="project" value="UniProtKB-SubCell"/>
</dbReference>
<keyword evidence="7 9" id="KW-1133">Transmembrane helix</keyword>
<feature type="transmembrane region" description="Helical" evidence="9">
    <location>
        <begin position="114"/>
        <end position="134"/>
    </location>
</feature>
<evidence type="ECO:0000256" key="4">
    <source>
        <dbReference type="ARBA" id="ARBA00022692"/>
    </source>
</evidence>
<feature type="transmembrane region" description="Helical" evidence="9">
    <location>
        <begin position="673"/>
        <end position="699"/>
    </location>
</feature>
<feature type="transmembrane region" description="Helical" evidence="9">
    <location>
        <begin position="40"/>
        <end position="60"/>
    </location>
</feature>
<protein>
    <submittedName>
        <fullName evidence="10">OLC1v1020890C1</fullName>
    </submittedName>
</protein>
<dbReference type="NCBIfam" id="TIGR00728">
    <property type="entry name" value="OPT_sfam"/>
    <property type="match status" value="1"/>
</dbReference>
<feature type="transmembrane region" description="Helical" evidence="9">
    <location>
        <begin position="648"/>
        <end position="666"/>
    </location>
</feature>
<keyword evidence="6" id="KW-0653">Protein transport</keyword>
<feature type="transmembrane region" description="Helical" evidence="9">
    <location>
        <begin position="351"/>
        <end position="377"/>
    </location>
</feature>
<dbReference type="InterPro" id="IPR004648">
    <property type="entry name" value="Oligpept_transpt"/>
</dbReference>
<dbReference type="Proteomes" id="UP001161247">
    <property type="component" value="Unassembled WGS sequence"/>
</dbReference>
<reference evidence="10" key="1">
    <citation type="submission" date="2023-03" db="EMBL/GenBank/DDBJ databases">
        <authorList>
            <person name="Julca I."/>
        </authorList>
    </citation>
    <scope>NUCLEOTIDE SEQUENCE</scope>
</reference>
<evidence type="ECO:0000313" key="11">
    <source>
        <dbReference type="Proteomes" id="UP001161247"/>
    </source>
</evidence>
<evidence type="ECO:0000256" key="3">
    <source>
        <dbReference type="ARBA" id="ARBA00022448"/>
    </source>
</evidence>
<sequence>MAKDGGGNNAMEEDSDECPIKQVDLTVPKTDDPNMPVVTFRMWVLGLLFCILLSFVNQFYWYRKQPLMVTSISAQIAVLPLGKLMARVLPKRVFFQGTKLEFSMNPGPFNIKEHVLITIFANAGAGTVYATHILSSVKLFYKRELTFIPSFILMLTTQLIGYGWAGIFRKQLVEPGGMWWPSTLVQVSLFRALHVKEKRPRGGVTRTQFFLIALTCAFSYYIIPGFLFPMITAISWVCWIAPKSVLVNQLGSGLNGIGIGSFALDWSAISAYLGTPLVSPWFATANVIVGFVFIMYVVTPLCYWLNLYNAKNFPLYSMDTFHLDGSPYNTNSILGPNFNLDKDAYQKHGRLYMSTFFAIMYGFGFAALPATLVHVLLYNGREIWKETKNAFNEKRKMDIHTKLMKVYKQVPLWWFLIILALSLGATLFACMYYNDMLQLPWWGVLLACAIALIYTLPVGVITATTNQTPGLNIITEYIIGYAYPGHPVANMCFKVYGYISMTQALTFLLDFKLGHYMKIPPRSMFMAQVVGTVVSVIVYTLTAWWLMGSIPHLCDKSQLPADSVWTCPMDHTFYTASIIWGLVGPQRIFGNLGMYANVNWFFLGGTLVTLMSWLAMKMFPKQTWMRWINMPVILGATAMMPPASAVNFTSWILVAFLSGFVVFRYWPKTWERYNYVLSGALDAGTAFMTIAMFFGLSFFGSVSLNWWGSSPDGCPLASCPTAKGISADGCPVFS</sequence>
<feature type="transmembrane region" description="Helical" evidence="9">
    <location>
        <begin position="441"/>
        <end position="461"/>
    </location>
</feature>
<organism evidence="10 11">
    <name type="scientific">Oldenlandia corymbosa var. corymbosa</name>
    <dbReference type="NCBI Taxonomy" id="529605"/>
    <lineage>
        <taxon>Eukaryota</taxon>
        <taxon>Viridiplantae</taxon>
        <taxon>Streptophyta</taxon>
        <taxon>Embryophyta</taxon>
        <taxon>Tracheophyta</taxon>
        <taxon>Spermatophyta</taxon>
        <taxon>Magnoliopsida</taxon>
        <taxon>eudicotyledons</taxon>
        <taxon>Gunneridae</taxon>
        <taxon>Pentapetalae</taxon>
        <taxon>asterids</taxon>
        <taxon>lamiids</taxon>
        <taxon>Gentianales</taxon>
        <taxon>Rubiaceae</taxon>
        <taxon>Rubioideae</taxon>
        <taxon>Spermacoceae</taxon>
        <taxon>Hedyotis-Oldenlandia complex</taxon>
        <taxon>Oldenlandia</taxon>
    </lineage>
</organism>
<feature type="transmembrane region" description="Helical" evidence="9">
    <location>
        <begin position="209"/>
        <end position="242"/>
    </location>
</feature>
<keyword evidence="3" id="KW-0813">Transport</keyword>